<name>A0A7C0U7S1_9BACT</name>
<feature type="active site" description="Charge relay system" evidence="6">
    <location>
        <position position="67"/>
    </location>
</feature>
<dbReference type="EMBL" id="DQWS01000235">
    <property type="protein sequence ID" value="HDD53673.1"/>
    <property type="molecule type" value="Genomic_DNA"/>
</dbReference>
<reference evidence="8" key="1">
    <citation type="journal article" date="2020" name="mSystems">
        <title>Genome- and Community-Level Interaction Insights into Carbon Utilization and Element Cycling Functions of Hydrothermarchaeota in Hydrothermal Sediment.</title>
        <authorList>
            <person name="Zhou Z."/>
            <person name="Liu Y."/>
            <person name="Xu W."/>
            <person name="Pan J."/>
            <person name="Luo Z.H."/>
            <person name="Li M."/>
        </authorList>
    </citation>
    <scope>NUCLEOTIDE SEQUENCE [LARGE SCALE GENOMIC DNA]</scope>
    <source>
        <strain evidence="8">HyVt-115</strain>
    </source>
</reference>
<feature type="binding site" evidence="7">
    <location>
        <position position="27"/>
    </location>
    <ligand>
        <name>Zn(2+)</name>
        <dbReference type="ChEBI" id="CHEBI:29105"/>
    </ligand>
</feature>
<dbReference type="PANTHER" id="PTHR12589:SF8">
    <property type="entry name" value="6-CARBOXY-5,6,7,8-TETRAHYDROPTERIN SYNTHASE"/>
    <property type="match status" value="1"/>
</dbReference>
<proteinExistence type="inferred from homology"/>
<evidence type="ECO:0000256" key="3">
    <source>
        <dbReference type="ARBA" id="ARBA00018141"/>
    </source>
</evidence>
<dbReference type="UniPathway" id="UPA00391"/>
<protein>
    <recommendedName>
        <fullName evidence="3 5">6-carboxy-5,6,7,8-tetrahydropterin synthase</fullName>
        <ecNumber evidence="5">4.-.-.-</ecNumber>
    </recommendedName>
</protein>
<organism evidence="8">
    <name type="scientific">Thermosulfidibacter takaii</name>
    <dbReference type="NCBI Taxonomy" id="412593"/>
    <lineage>
        <taxon>Bacteria</taxon>
        <taxon>Pseudomonadati</taxon>
        <taxon>Thermosulfidibacterota</taxon>
        <taxon>Thermosulfidibacteria</taxon>
        <taxon>Thermosulfidibacterales</taxon>
        <taxon>Thermosulfidibacteraceae</taxon>
    </lineage>
</organism>
<feature type="binding site" evidence="7">
    <location>
        <position position="14"/>
    </location>
    <ligand>
        <name>Zn(2+)</name>
        <dbReference type="ChEBI" id="CHEBI:29105"/>
    </ligand>
</feature>
<sequence>MFRLTVIDSFASAHQLREYEGQCENLHGHNWRVEVVVEGRELNHQGLLLDFKDLKRTLKGILDELDHTFLNEHPYFKDRNPTSENLAFYIFREMEGALKTYPGVRVKSVTVWESDRAGATYSE</sequence>
<dbReference type="InterPro" id="IPR007115">
    <property type="entry name" value="6-PTP_synth/QueD"/>
</dbReference>
<keyword evidence="5 7" id="KW-0479">Metal-binding</keyword>
<dbReference type="Pfam" id="PF01242">
    <property type="entry name" value="PTPS"/>
    <property type="match status" value="1"/>
</dbReference>
<comment type="caution">
    <text evidence="8">The sequence shown here is derived from an EMBL/GenBank/DDBJ whole genome shotgun (WGS) entry which is preliminary data.</text>
</comment>
<dbReference type="EC" id="4.-.-.-" evidence="5"/>
<dbReference type="GO" id="GO:0070497">
    <property type="term" value="F:6-carboxytetrahydropterin synthase activity"/>
    <property type="evidence" value="ECO:0007669"/>
    <property type="project" value="UniProtKB-EC"/>
</dbReference>
<dbReference type="GO" id="GO:0008616">
    <property type="term" value="P:tRNA queuosine(34) biosynthetic process"/>
    <property type="evidence" value="ECO:0007669"/>
    <property type="project" value="UniProtKB-KW"/>
</dbReference>
<feature type="active site" description="Proton acceptor" evidence="6">
    <location>
        <position position="23"/>
    </location>
</feature>
<evidence type="ECO:0000313" key="8">
    <source>
        <dbReference type="EMBL" id="HDD53673.1"/>
    </source>
</evidence>
<dbReference type="NCBIfam" id="TIGR03367">
    <property type="entry name" value="queuosine_QueD"/>
    <property type="match status" value="1"/>
</dbReference>
<comment type="catalytic activity">
    <reaction evidence="4 5">
        <text>7,8-dihydroneopterin 3'-triphosphate + H2O = 6-carboxy-5,6,7,8-tetrahydropterin + triphosphate + acetaldehyde + 2 H(+)</text>
        <dbReference type="Rhea" id="RHEA:27966"/>
        <dbReference type="ChEBI" id="CHEBI:15343"/>
        <dbReference type="ChEBI" id="CHEBI:15377"/>
        <dbReference type="ChEBI" id="CHEBI:15378"/>
        <dbReference type="ChEBI" id="CHEBI:18036"/>
        <dbReference type="ChEBI" id="CHEBI:58462"/>
        <dbReference type="ChEBI" id="CHEBI:61032"/>
        <dbReference type="EC" id="4.1.2.50"/>
    </reaction>
</comment>
<evidence type="ECO:0000256" key="2">
    <source>
        <dbReference type="ARBA" id="ARBA00008900"/>
    </source>
</evidence>
<evidence type="ECO:0000256" key="7">
    <source>
        <dbReference type="PIRSR" id="PIRSR006113-2"/>
    </source>
</evidence>
<dbReference type="AlphaFoldDB" id="A0A7C0U7S1"/>
<comment type="pathway">
    <text evidence="1 5">Purine metabolism; 7-cyano-7-deazaguanine biosynthesis.</text>
</comment>
<dbReference type="Proteomes" id="UP000885690">
    <property type="component" value="Unassembled WGS sequence"/>
</dbReference>
<keyword evidence="5" id="KW-0671">Queuosine biosynthesis</keyword>
<comment type="similarity">
    <text evidence="2 5">Belongs to the PTPS family. QueD subfamily.</text>
</comment>
<feature type="active site" description="Charge relay system" evidence="6">
    <location>
        <position position="113"/>
    </location>
</feature>
<feature type="binding site" evidence="7">
    <location>
        <position position="29"/>
    </location>
    <ligand>
        <name>Zn(2+)</name>
        <dbReference type="ChEBI" id="CHEBI:29105"/>
    </ligand>
</feature>
<evidence type="ECO:0000256" key="1">
    <source>
        <dbReference type="ARBA" id="ARBA00005061"/>
    </source>
</evidence>
<keyword evidence="5" id="KW-0456">Lyase</keyword>
<dbReference type="PIRSF" id="PIRSF006113">
    <property type="entry name" value="PTP_synth"/>
    <property type="match status" value="1"/>
</dbReference>
<accession>A0A7C0U7S1</accession>
<dbReference type="PANTHER" id="PTHR12589">
    <property type="entry name" value="PYRUVOYL TETRAHYDROBIOPTERIN SYNTHASE"/>
    <property type="match status" value="1"/>
</dbReference>
<keyword evidence="5 7" id="KW-0862">Zinc</keyword>
<comment type="cofactor">
    <cofactor evidence="5 7">
        <name>Zn(2+)</name>
        <dbReference type="ChEBI" id="CHEBI:29105"/>
    </cofactor>
    <text evidence="5 7">Binds 1 zinc ion per subunit.</text>
</comment>
<gene>
    <name evidence="8" type="primary">queD</name>
    <name evidence="8" type="ORF">ENF32_06380</name>
</gene>
<dbReference type="InterPro" id="IPR038418">
    <property type="entry name" value="6-PTP_synth/QueD_sf"/>
</dbReference>
<dbReference type="Gene3D" id="3.30.479.10">
    <property type="entry name" value="6-pyruvoyl tetrahydropterin synthase/QueD"/>
    <property type="match status" value="1"/>
</dbReference>
<evidence type="ECO:0000256" key="4">
    <source>
        <dbReference type="ARBA" id="ARBA00048807"/>
    </source>
</evidence>
<evidence type="ECO:0000256" key="5">
    <source>
        <dbReference type="PIRNR" id="PIRNR006113"/>
    </source>
</evidence>
<evidence type="ECO:0000256" key="6">
    <source>
        <dbReference type="PIRSR" id="PIRSR006113-1"/>
    </source>
</evidence>
<dbReference type="GO" id="GO:0046872">
    <property type="term" value="F:metal ion binding"/>
    <property type="evidence" value="ECO:0007669"/>
    <property type="project" value="UniProtKB-KW"/>
</dbReference>
<dbReference type="SUPFAM" id="SSF55620">
    <property type="entry name" value="Tetrahydrobiopterin biosynthesis enzymes-like"/>
    <property type="match status" value="1"/>
</dbReference>